<evidence type="ECO:0000313" key="1">
    <source>
        <dbReference type="EMBL" id="GJU00439.1"/>
    </source>
</evidence>
<keyword evidence="2" id="KW-1185">Reference proteome</keyword>
<sequence length="120" mass="13727">MDVKTTVLNGNLDEEVYMKQPEGFVMPSGNEQKSNCKGLSKSTNDDELLWHASPLGRMLPLVRAVKIRLRRKLKASQPLMLLGLKVLQSKPLIRVWRDFGEDEQWLMVLAGKQVVMFNFV</sequence>
<accession>A0ABQ5IJZ8</accession>
<reference evidence="1" key="2">
    <citation type="submission" date="2022-01" db="EMBL/GenBank/DDBJ databases">
        <authorList>
            <person name="Yamashiro T."/>
            <person name="Shiraishi A."/>
            <person name="Satake H."/>
            <person name="Nakayama K."/>
        </authorList>
    </citation>
    <scope>NUCLEOTIDE SEQUENCE</scope>
</reference>
<organism evidence="1 2">
    <name type="scientific">Tanacetum coccineum</name>
    <dbReference type="NCBI Taxonomy" id="301880"/>
    <lineage>
        <taxon>Eukaryota</taxon>
        <taxon>Viridiplantae</taxon>
        <taxon>Streptophyta</taxon>
        <taxon>Embryophyta</taxon>
        <taxon>Tracheophyta</taxon>
        <taxon>Spermatophyta</taxon>
        <taxon>Magnoliopsida</taxon>
        <taxon>eudicotyledons</taxon>
        <taxon>Gunneridae</taxon>
        <taxon>Pentapetalae</taxon>
        <taxon>asterids</taxon>
        <taxon>campanulids</taxon>
        <taxon>Asterales</taxon>
        <taxon>Asteraceae</taxon>
        <taxon>Asteroideae</taxon>
        <taxon>Anthemideae</taxon>
        <taxon>Anthemidinae</taxon>
        <taxon>Tanacetum</taxon>
    </lineage>
</organism>
<proteinExistence type="predicted"/>
<comment type="caution">
    <text evidence="1">The sequence shown here is derived from an EMBL/GenBank/DDBJ whole genome shotgun (WGS) entry which is preliminary data.</text>
</comment>
<dbReference type="Proteomes" id="UP001151760">
    <property type="component" value="Unassembled WGS sequence"/>
</dbReference>
<evidence type="ECO:0000313" key="2">
    <source>
        <dbReference type="Proteomes" id="UP001151760"/>
    </source>
</evidence>
<gene>
    <name evidence="1" type="ORF">Tco_1110777</name>
</gene>
<reference evidence="1" key="1">
    <citation type="journal article" date="2022" name="Int. J. Mol. Sci.">
        <title>Draft Genome of Tanacetum Coccineum: Genomic Comparison of Closely Related Tanacetum-Family Plants.</title>
        <authorList>
            <person name="Yamashiro T."/>
            <person name="Shiraishi A."/>
            <person name="Nakayama K."/>
            <person name="Satake H."/>
        </authorList>
    </citation>
    <scope>NUCLEOTIDE SEQUENCE</scope>
</reference>
<name>A0ABQ5IJZ8_9ASTR</name>
<protein>
    <submittedName>
        <fullName evidence="1">Uncharacterized protein</fullName>
    </submittedName>
</protein>
<dbReference type="EMBL" id="BQNB010020864">
    <property type="protein sequence ID" value="GJU00439.1"/>
    <property type="molecule type" value="Genomic_DNA"/>
</dbReference>